<organism evidence="5 6">
    <name type="scientific">Leucobacter chromiisoli</name>
    <dbReference type="NCBI Taxonomy" id="2796471"/>
    <lineage>
        <taxon>Bacteria</taxon>
        <taxon>Bacillati</taxon>
        <taxon>Actinomycetota</taxon>
        <taxon>Actinomycetes</taxon>
        <taxon>Micrococcales</taxon>
        <taxon>Microbacteriaceae</taxon>
        <taxon>Leucobacter</taxon>
    </lineage>
</organism>
<dbReference type="GO" id="GO:0003700">
    <property type="term" value="F:DNA-binding transcription factor activity"/>
    <property type="evidence" value="ECO:0007669"/>
    <property type="project" value="InterPro"/>
</dbReference>
<evidence type="ECO:0000256" key="1">
    <source>
        <dbReference type="ARBA" id="ARBA00023015"/>
    </source>
</evidence>
<dbReference type="Gene3D" id="1.10.10.60">
    <property type="entry name" value="Homeodomain-like"/>
    <property type="match status" value="1"/>
</dbReference>
<evidence type="ECO:0000256" key="2">
    <source>
        <dbReference type="ARBA" id="ARBA00023125"/>
    </source>
</evidence>
<dbReference type="SUPFAM" id="SSF46689">
    <property type="entry name" value="Homeodomain-like"/>
    <property type="match status" value="2"/>
</dbReference>
<comment type="caution">
    <text evidence="5">The sequence shown here is derived from an EMBL/GenBank/DDBJ whole genome shotgun (WGS) entry which is preliminary data.</text>
</comment>
<reference evidence="5" key="1">
    <citation type="submission" date="2020-12" db="EMBL/GenBank/DDBJ databases">
        <title>Leucobacter sp. CAS1, isolated from Chromium sludge.</title>
        <authorList>
            <person name="Xu Z."/>
        </authorList>
    </citation>
    <scope>NUCLEOTIDE SEQUENCE</scope>
    <source>
        <strain evidence="5">CSA1</strain>
    </source>
</reference>
<proteinExistence type="predicted"/>
<keyword evidence="2" id="KW-0238">DNA-binding</keyword>
<feature type="domain" description="HTH araC/xylS-type" evidence="4">
    <location>
        <begin position="202"/>
        <end position="300"/>
    </location>
</feature>
<keyword evidence="6" id="KW-1185">Reference proteome</keyword>
<sequence length="313" mass="33692">MSVMQRSDKYERIVMGPSGSRLVTEDAVFGRSRSPISAAMESFKGVIEPIRFEPIKILITLSGWGSLNAAKQRLAIMPGAVFVIPPGAEFHSVAQDTVRAGSLYLRSDYVGDQLPWLPLAHPLVHHLRRAHAGETKFGRLQVGTHGVRELTIGVRRLIALAGAQGQEIALMSAAADLVHFIGRSAGAAGEGMPTAVPQNAVAEAVAALRADLRREWRIDDLAREVALSTSQLRRLFQRQLGISPAACLARLRVDHMAETLAVTGMSISEAAAYAGWKSSAVAGRAFKRRYGVTPSTYASAYRMPLRGVTSANA</sequence>
<dbReference type="RefSeq" id="WP_200116406.1">
    <property type="nucleotide sequence ID" value="NZ_JAEHOH010000024.1"/>
</dbReference>
<dbReference type="AlphaFoldDB" id="A0A934QBI4"/>
<evidence type="ECO:0000313" key="6">
    <source>
        <dbReference type="Proteomes" id="UP000608530"/>
    </source>
</evidence>
<dbReference type="Pfam" id="PF12833">
    <property type="entry name" value="HTH_18"/>
    <property type="match status" value="1"/>
</dbReference>
<dbReference type="PANTHER" id="PTHR46796">
    <property type="entry name" value="HTH-TYPE TRANSCRIPTIONAL ACTIVATOR RHAS-RELATED"/>
    <property type="match status" value="1"/>
</dbReference>
<dbReference type="PANTHER" id="PTHR46796:SF13">
    <property type="entry name" value="HTH-TYPE TRANSCRIPTIONAL ACTIVATOR RHAS"/>
    <property type="match status" value="1"/>
</dbReference>
<keyword evidence="3" id="KW-0804">Transcription</keyword>
<name>A0A934QBI4_9MICO</name>
<gene>
    <name evidence="5" type="ORF">JD276_14630</name>
</gene>
<evidence type="ECO:0000256" key="3">
    <source>
        <dbReference type="ARBA" id="ARBA00023163"/>
    </source>
</evidence>
<dbReference type="GO" id="GO:0043565">
    <property type="term" value="F:sequence-specific DNA binding"/>
    <property type="evidence" value="ECO:0007669"/>
    <property type="project" value="InterPro"/>
</dbReference>
<evidence type="ECO:0000313" key="5">
    <source>
        <dbReference type="EMBL" id="MBK0420267.1"/>
    </source>
</evidence>
<dbReference type="InterPro" id="IPR018060">
    <property type="entry name" value="HTH_AraC"/>
</dbReference>
<keyword evidence="1" id="KW-0805">Transcription regulation</keyword>
<dbReference type="InterPro" id="IPR050204">
    <property type="entry name" value="AraC_XylS_family_regulators"/>
</dbReference>
<protein>
    <submittedName>
        <fullName evidence="5">Helix-turn-helix transcriptional regulator</fullName>
    </submittedName>
</protein>
<accession>A0A934QBI4</accession>
<dbReference type="SMART" id="SM00342">
    <property type="entry name" value="HTH_ARAC"/>
    <property type="match status" value="1"/>
</dbReference>
<dbReference type="EMBL" id="JAEHOH010000024">
    <property type="protein sequence ID" value="MBK0420267.1"/>
    <property type="molecule type" value="Genomic_DNA"/>
</dbReference>
<evidence type="ECO:0000259" key="4">
    <source>
        <dbReference type="PROSITE" id="PS01124"/>
    </source>
</evidence>
<dbReference type="InterPro" id="IPR009057">
    <property type="entry name" value="Homeodomain-like_sf"/>
</dbReference>
<dbReference type="PROSITE" id="PS01124">
    <property type="entry name" value="HTH_ARAC_FAMILY_2"/>
    <property type="match status" value="1"/>
</dbReference>
<dbReference type="Proteomes" id="UP000608530">
    <property type="component" value="Unassembled WGS sequence"/>
</dbReference>